<dbReference type="PANTHER" id="PTHR10491:SF4">
    <property type="entry name" value="METHIONINE ADENOSYLTRANSFERASE 2 SUBUNIT BETA"/>
    <property type="match status" value="1"/>
</dbReference>
<feature type="domain" description="RmlD-like substrate binding" evidence="3">
    <location>
        <begin position="1"/>
        <end position="277"/>
    </location>
</feature>
<name>A0A426TRT4_9CHLR</name>
<keyword evidence="2" id="KW-0521">NADP</keyword>
<dbReference type="GO" id="GO:0019305">
    <property type="term" value="P:dTDP-rhamnose biosynthetic process"/>
    <property type="evidence" value="ECO:0007669"/>
    <property type="project" value="UniProtKB-UniPathway"/>
</dbReference>
<proteinExistence type="inferred from homology"/>
<evidence type="ECO:0000256" key="2">
    <source>
        <dbReference type="RuleBase" id="RU364082"/>
    </source>
</evidence>
<dbReference type="PANTHER" id="PTHR10491">
    <property type="entry name" value="DTDP-4-DEHYDRORHAMNOSE REDUCTASE"/>
    <property type="match status" value="1"/>
</dbReference>
<dbReference type="EC" id="1.1.1.133" evidence="2"/>
<evidence type="ECO:0000313" key="5">
    <source>
        <dbReference type="Proteomes" id="UP000280307"/>
    </source>
</evidence>
<keyword evidence="2 4" id="KW-0560">Oxidoreductase</keyword>
<dbReference type="UniPathway" id="UPA00124"/>
<reference evidence="4 5" key="1">
    <citation type="submission" date="2018-12" db="EMBL/GenBank/DDBJ databases">
        <title>Genome Sequence of Candidatus Viridilinea halotolerans isolated from saline sulfide-rich spring.</title>
        <authorList>
            <person name="Grouzdev D.S."/>
            <person name="Burganskaya E.I."/>
            <person name="Krutkina M.S."/>
            <person name="Sukhacheva M.V."/>
            <person name="Gorlenko V.M."/>
        </authorList>
    </citation>
    <scope>NUCLEOTIDE SEQUENCE [LARGE SCALE GENOMIC DNA]</scope>
    <source>
        <strain evidence="4">Chok-6</strain>
    </source>
</reference>
<gene>
    <name evidence="4" type="primary">rfbD</name>
    <name evidence="4" type="ORF">EI684_20895</name>
</gene>
<dbReference type="GO" id="GO:0008831">
    <property type="term" value="F:dTDP-4-dehydrorhamnose reductase activity"/>
    <property type="evidence" value="ECO:0007669"/>
    <property type="project" value="UniProtKB-EC"/>
</dbReference>
<dbReference type="EMBL" id="RSAS01000860">
    <property type="protein sequence ID" value="RRR66357.1"/>
    <property type="molecule type" value="Genomic_DNA"/>
</dbReference>
<evidence type="ECO:0000313" key="4">
    <source>
        <dbReference type="EMBL" id="RRR66357.1"/>
    </source>
</evidence>
<dbReference type="CDD" id="cd05254">
    <property type="entry name" value="dTDP_HR_like_SDR_e"/>
    <property type="match status" value="1"/>
</dbReference>
<accession>A0A426TRT4</accession>
<dbReference type="Proteomes" id="UP000280307">
    <property type="component" value="Unassembled WGS sequence"/>
</dbReference>
<dbReference type="GO" id="GO:0005829">
    <property type="term" value="C:cytosol"/>
    <property type="evidence" value="ECO:0007669"/>
    <property type="project" value="TreeGrafter"/>
</dbReference>
<dbReference type="Gene3D" id="3.90.25.10">
    <property type="entry name" value="UDP-galactose 4-epimerase, domain 1"/>
    <property type="match status" value="1"/>
</dbReference>
<dbReference type="SUPFAM" id="SSF51735">
    <property type="entry name" value="NAD(P)-binding Rossmann-fold domains"/>
    <property type="match status" value="1"/>
</dbReference>
<dbReference type="AlphaFoldDB" id="A0A426TRT4"/>
<comment type="function">
    <text evidence="2">Catalyzes the reduction of dTDP-6-deoxy-L-lyxo-4-hexulose to yield dTDP-L-rhamnose.</text>
</comment>
<comment type="similarity">
    <text evidence="1 2">Belongs to the dTDP-4-dehydrorhamnose reductase family.</text>
</comment>
<dbReference type="NCBIfam" id="TIGR01214">
    <property type="entry name" value="rmlD"/>
    <property type="match status" value="1"/>
</dbReference>
<evidence type="ECO:0000256" key="1">
    <source>
        <dbReference type="ARBA" id="ARBA00010944"/>
    </source>
</evidence>
<dbReference type="Gene3D" id="3.40.50.720">
    <property type="entry name" value="NAD(P)-binding Rossmann-like Domain"/>
    <property type="match status" value="1"/>
</dbReference>
<dbReference type="InterPro" id="IPR029903">
    <property type="entry name" value="RmlD-like-bd"/>
</dbReference>
<organism evidence="4 5">
    <name type="scientific">Candidatus Viridilinea halotolerans</name>
    <dbReference type="NCBI Taxonomy" id="2491704"/>
    <lineage>
        <taxon>Bacteria</taxon>
        <taxon>Bacillati</taxon>
        <taxon>Chloroflexota</taxon>
        <taxon>Chloroflexia</taxon>
        <taxon>Chloroflexales</taxon>
        <taxon>Chloroflexineae</taxon>
        <taxon>Oscillochloridaceae</taxon>
        <taxon>Candidatus Viridilinea</taxon>
    </lineage>
</organism>
<sequence>MRIALTGAWGQLGTALDAALCAEHTIIPLDRDQIELGSPATVERIVASGADLVIHPAAYTNVDGCARDPGLAYQVNALGTKYVALACRRLGVPLVYISTNEVFAGDAAQPYAEYDATGPVNAYGRSKLAGEVVVRELLERFYIVRIAWLFGGEQNFVRTVLRLAANPPEAGLRMVADEVGSPTYSVDVAAAVRQLIATEHYGTYHVVNTGAASRYHFARVILDQAGYTALPLQPIRLADYQRASTPPPYTPLANYAGAALGITLRPWEEALAAYLKAIGDSR</sequence>
<comment type="caution">
    <text evidence="4">The sequence shown here is derived from an EMBL/GenBank/DDBJ whole genome shotgun (WGS) entry which is preliminary data.</text>
</comment>
<comment type="pathway">
    <text evidence="2">Carbohydrate biosynthesis; dTDP-L-rhamnose biosynthesis.</text>
</comment>
<dbReference type="InterPro" id="IPR036291">
    <property type="entry name" value="NAD(P)-bd_dom_sf"/>
</dbReference>
<dbReference type="Pfam" id="PF04321">
    <property type="entry name" value="RmlD_sub_bind"/>
    <property type="match status" value="1"/>
</dbReference>
<protein>
    <recommendedName>
        <fullName evidence="2">dTDP-4-dehydrorhamnose reductase</fullName>
        <ecNumber evidence="2">1.1.1.133</ecNumber>
    </recommendedName>
</protein>
<evidence type="ECO:0000259" key="3">
    <source>
        <dbReference type="Pfam" id="PF04321"/>
    </source>
</evidence>
<dbReference type="InterPro" id="IPR005913">
    <property type="entry name" value="dTDP_dehydrorham_reduct"/>
</dbReference>